<dbReference type="Gene3D" id="1.20.1440.60">
    <property type="entry name" value="23S rRNA-intervening sequence"/>
    <property type="match status" value="1"/>
</dbReference>
<protein>
    <submittedName>
        <fullName evidence="1">Four helix bundle protein</fullName>
    </submittedName>
</protein>
<dbReference type="PANTHER" id="PTHR38471:SF2">
    <property type="entry name" value="FOUR HELIX BUNDLE PROTEIN"/>
    <property type="match status" value="1"/>
</dbReference>
<reference evidence="2" key="1">
    <citation type="submission" date="2018-02" db="EMBL/GenBank/DDBJ databases">
        <authorList>
            <person name="Moore K."/>
            <person name="Momper L."/>
        </authorList>
    </citation>
    <scope>NUCLEOTIDE SEQUENCE [LARGE SCALE GENOMIC DNA]</scope>
    <source>
        <strain evidence="2">ULC18</strain>
    </source>
</reference>
<proteinExistence type="predicted"/>
<dbReference type="InterPro" id="IPR036583">
    <property type="entry name" value="23S_rRNA_IVS_sf"/>
</dbReference>
<dbReference type="Proteomes" id="UP000239576">
    <property type="component" value="Unassembled WGS sequence"/>
</dbReference>
<dbReference type="RefSeq" id="WP_106257389.1">
    <property type="nucleotide sequence ID" value="NZ_CAWNSW010000124.1"/>
</dbReference>
<dbReference type="PANTHER" id="PTHR38471">
    <property type="entry name" value="FOUR HELIX BUNDLE PROTEIN"/>
    <property type="match status" value="1"/>
</dbReference>
<dbReference type="InterPro" id="IPR012657">
    <property type="entry name" value="23S_rRNA-intervening_sequence"/>
</dbReference>
<dbReference type="SUPFAM" id="SSF158446">
    <property type="entry name" value="IVS-encoded protein-like"/>
    <property type="match status" value="1"/>
</dbReference>
<dbReference type="AlphaFoldDB" id="A0A2T1E3Y3"/>
<accession>A0A2T1E3Y3</accession>
<evidence type="ECO:0000313" key="1">
    <source>
        <dbReference type="EMBL" id="PSB27425.1"/>
    </source>
</evidence>
<comment type="caution">
    <text evidence="1">The sequence shown here is derived from an EMBL/GenBank/DDBJ whole genome shotgun (WGS) entry which is preliminary data.</text>
</comment>
<dbReference type="EMBL" id="PVWK01000092">
    <property type="protein sequence ID" value="PSB27425.1"/>
    <property type="molecule type" value="Genomic_DNA"/>
</dbReference>
<gene>
    <name evidence="1" type="ORF">C7B82_16490</name>
</gene>
<dbReference type="Pfam" id="PF05635">
    <property type="entry name" value="23S_rRNA_IVP"/>
    <property type="match status" value="1"/>
</dbReference>
<dbReference type="NCBIfam" id="TIGR02436">
    <property type="entry name" value="four helix bundle protein"/>
    <property type="match status" value="1"/>
</dbReference>
<evidence type="ECO:0000313" key="2">
    <source>
        <dbReference type="Proteomes" id="UP000239576"/>
    </source>
</evidence>
<organism evidence="1 2">
    <name type="scientific">Stenomitos frigidus ULC18</name>
    <dbReference type="NCBI Taxonomy" id="2107698"/>
    <lineage>
        <taxon>Bacteria</taxon>
        <taxon>Bacillati</taxon>
        <taxon>Cyanobacteriota</taxon>
        <taxon>Cyanophyceae</taxon>
        <taxon>Leptolyngbyales</taxon>
        <taxon>Leptolyngbyaceae</taxon>
        <taxon>Stenomitos</taxon>
    </lineage>
</organism>
<dbReference type="OrthoDB" id="160990at2"/>
<sequence length="119" mass="13638">MGIECFEQLDVWQESHQLVLLVYRDTGALPMDEKLGLVSQMRRSAVSVPANIAEGFKRRGTADKIRFYNIAQASLEELRYYFILCRDLEYGIAYDSSVEKAERVGKMLNALIKSIERSL</sequence>
<reference evidence="1 2" key="2">
    <citation type="submission" date="2018-03" db="EMBL/GenBank/DDBJ databases">
        <title>The ancient ancestry and fast evolution of plastids.</title>
        <authorList>
            <person name="Moore K.R."/>
            <person name="Magnabosco C."/>
            <person name="Momper L."/>
            <person name="Gold D.A."/>
            <person name="Bosak T."/>
            <person name="Fournier G.P."/>
        </authorList>
    </citation>
    <scope>NUCLEOTIDE SEQUENCE [LARGE SCALE GENOMIC DNA]</scope>
    <source>
        <strain evidence="1 2">ULC18</strain>
    </source>
</reference>
<keyword evidence="2" id="KW-1185">Reference proteome</keyword>
<name>A0A2T1E3Y3_9CYAN</name>
<dbReference type="CDD" id="cd16377">
    <property type="entry name" value="23S_rRNA_IVP_like"/>
    <property type="match status" value="1"/>
</dbReference>